<organism evidence="2 3">
    <name type="scientific">Parasutterella excrementihominis YIT 11859</name>
    <dbReference type="NCBI Taxonomy" id="762966"/>
    <lineage>
        <taxon>Bacteria</taxon>
        <taxon>Pseudomonadati</taxon>
        <taxon>Pseudomonadota</taxon>
        <taxon>Betaproteobacteria</taxon>
        <taxon>Burkholderiales</taxon>
        <taxon>Sutterellaceae</taxon>
        <taxon>Parasutterella</taxon>
    </lineage>
</organism>
<sequence>MEKLFVNIRKAEPADIGGIASIYEQAVLLGTASFEVTPPSEEEMLSRMQTIEAGHYPYLVAELEHQILGFAYAGQYRPRKAYRYTVEDSIYVHPECRRLGVGTQLLTSLIAECDLRGFREMIAVIGDSENTASIKLHEHCGFRHVGVLKNVGYKFDRWLDSVLMQRTLAGGDTMNC</sequence>
<dbReference type="EMBL" id="AFBP01000084">
    <property type="protein sequence ID" value="EGG51663.1"/>
    <property type="molecule type" value="Genomic_DNA"/>
</dbReference>
<feature type="domain" description="N-acetyltransferase" evidence="1">
    <location>
        <begin position="6"/>
        <end position="169"/>
    </location>
</feature>
<dbReference type="Gene3D" id="3.40.630.30">
    <property type="match status" value="1"/>
</dbReference>
<dbReference type="Pfam" id="PF00583">
    <property type="entry name" value="Acetyltransf_1"/>
    <property type="match status" value="1"/>
</dbReference>
<gene>
    <name evidence="2" type="ORF">HMPREF9439_02238</name>
</gene>
<dbReference type="PANTHER" id="PTHR43072">
    <property type="entry name" value="N-ACETYLTRANSFERASE"/>
    <property type="match status" value="1"/>
</dbReference>
<keyword evidence="3" id="KW-1185">Reference proteome</keyword>
<keyword evidence="2" id="KW-0808">Transferase</keyword>
<comment type="caution">
    <text evidence="2">The sequence shown here is derived from an EMBL/GenBank/DDBJ whole genome shotgun (WGS) entry which is preliminary data.</text>
</comment>
<dbReference type="InterPro" id="IPR016181">
    <property type="entry name" value="Acyl_CoA_acyltransferase"/>
</dbReference>
<dbReference type="SUPFAM" id="SSF55729">
    <property type="entry name" value="Acyl-CoA N-acyltransferases (Nat)"/>
    <property type="match status" value="1"/>
</dbReference>
<dbReference type="InterPro" id="IPR000182">
    <property type="entry name" value="GNAT_dom"/>
</dbReference>
<proteinExistence type="predicted"/>
<dbReference type="GeneID" id="43349546"/>
<dbReference type="CDD" id="cd04301">
    <property type="entry name" value="NAT_SF"/>
    <property type="match status" value="1"/>
</dbReference>
<accession>F3QMQ9</accession>
<dbReference type="RefSeq" id="WP_008811068.1">
    <property type="nucleotide sequence ID" value="NZ_CAXTIX010000035.1"/>
</dbReference>
<dbReference type="OrthoDB" id="5459937at2"/>
<evidence type="ECO:0000259" key="1">
    <source>
        <dbReference type="PROSITE" id="PS51186"/>
    </source>
</evidence>
<dbReference type="Proteomes" id="UP000005156">
    <property type="component" value="Unassembled WGS sequence"/>
</dbReference>
<dbReference type="eggNOG" id="COG1247">
    <property type="taxonomic scope" value="Bacteria"/>
</dbReference>
<dbReference type="HOGENOM" id="CLU_013985_4_2_4"/>
<dbReference type="PANTHER" id="PTHR43072:SF8">
    <property type="entry name" value="ACYLTRANSFERASE FABY-RELATED"/>
    <property type="match status" value="1"/>
</dbReference>
<name>F3QMQ9_9BURK</name>
<dbReference type="GO" id="GO:0016747">
    <property type="term" value="F:acyltransferase activity, transferring groups other than amino-acyl groups"/>
    <property type="evidence" value="ECO:0007669"/>
    <property type="project" value="InterPro"/>
</dbReference>
<protein>
    <submittedName>
        <fullName evidence="2">Putative phosphinothricin N-acetyltransferase</fullName>
    </submittedName>
</protein>
<dbReference type="AlphaFoldDB" id="F3QMQ9"/>
<reference evidence="2 3" key="1">
    <citation type="submission" date="2011-02" db="EMBL/GenBank/DDBJ databases">
        <authorList>
            <person name="Weinstock G."/>
            <person name="Sodergren E."/>
            <person name="Clifton S."/>
            <person name="Fulton L."/>
            <person name="Fulton B."/>
            <person name="Courtney L."/>
            <person name="Fronick C."/>
            <person name="Harrison M."/>
            <person name="Strong C."/>
            <person name="Farmer C."/>
            <person name="Delahaunty K."/>
            <person name="Markovic C."/>
            <person name="Hall O."/>
            <person name="Minx P."/>
            <person name="Tomlinson C."/>
            <person name="Mitreva M."/>
            <person name="Hou S."/>
            <person name="Chen J."/>
            <person name="Wollam A."/>
            <person name="Pepin K.H."/>
            <person name="Johnson M."/>
            <person name="Bhonagiri V."/>
            <person name="Zhang X."/>
            <person name="Suruliraj S."/>
            <person name="Warren W."/>
            <person name="Chinwalla A."/>
            <person name="Mardis E.R."/>
            <person name="Wilson R.K."/>
        </authorList>
    </citation>
    <scope>NUCLEOTIDE SEQUENCE [LARGE SCALE GENOMIC DNA]</scope>
    <source>
        <strain evidence="2 3">YIT 11859</strain>
    </source>
</reference>
<evidence type="ECO:0000313" key="2">
    <source>
        <dbReference type="EMBL" id="EGG51663.1"/>
    </source>
</evidence>
<evidence type="ECO:0000313" key="3">
    <source>
        <dbReference type="Proteomes" id="UP000005156"/>
    </source>
</evidence>
<dbReference type="PROSITE" id="PS51186">
    <property type="entry name" value="GNAT"/>
    <property type="match status" value="1"/>
</dbReference>